<dbReference type="Proteomes" id="UP000001194">
    <property type="component" value="Unassembled WGS sequence"/>
</dbReference>
<sequence>MQLSSAGVTGPLVKYAQSLEQTSVVRRLHSHVLDKSLFAIWVVSASLISQVSAGANFLQAPLKFIIGLSPSVSYAPKRSSPLELQDRQFEIIPYSSSDHGAQTTNRLLHKSRPHHANYLPPPPRPFLQPSRRTRAALASTPPLIISLLYPKQGHQSRRLVGEDGDDSQVALGRENEFSEGNNGIEKAERCVCWNSVGHYDNFDAFIDIGIFYIPKHNSISADCRESCGENLEDIEIRPRESILKSTSPRSVVQPLDGLMMLAQMLKPR</sequence>
<dbReference type="GeneID" id="6084942"/>
<keyword evidence="2" id="KW-1185">Reference proteome</keyword>
<dbReference type="RefSeq" id="XP_001889278.1">
    <property type="nucleotide sequence ID" value="XM_001889243.1"/>
</dbReference>
<reference evidence="1 2" key="1">
    <citation type="journal article" date="2008" name="Nature">
        <title>The genome of Laccaria bicolor provides insights into mycorrhizal symbiosis.</title>
        <authorList>
            <person name="Martin F."/>
            <person name="Aerts A."/>
            <person name="Ahren D."/>
            <person name="Brun A."/>
            <person name="Danchin E.G.J."/>
            <person name="Duchaussoy F."/>
            <person name="Gibon J."/>
            <person name="Kohler A."/>
            <person name="Lindquist E."/>
            <person name="Pereda V."/>
            <person name="Salamov A."/>
            <person name="Shapiro H.J."/>
            <person name="Wuyts J."/>
            <person name="Blaudez D."/>
            <person name="Buee M."/>
            <person name="Brokstein P."/>
            <person name="Canbaeck B."/>
            <person name="Cohen D."/>
            <person name="Courty P.E."/>
            <person name="Coutinho P.M."/>
            <person name="Delaruelle C."/>
            <person name="Detter J.C."/>
            <person name="Deveau A."/>
            <person name="DiFazio S."/>
            <person name="Duplessis S."/>
            <person name="Fraissinet-Tachet L."/>
            <person name="Lucic E."/>
            <person name="Frey-Klett P."/>
            <person name="Fourrey C."/>
            <person name="Feussner I."/>
            <person name="Gay G."/>
            <person name="Grimwood J."/>
            <person name="Hoegger P.J."/>
            <person name="Jain P."/>
            <person name="Kilaru S."/>
            <person name="Labbe J."/>
            <person name="Lin Y.C."/>
            <person name="Legue V."/>
            <person name="Le Tacon F."/>
            <person name="Marmeisse R."/>
            <person name="Melayah D."/>
            <person name="Montanini B."/>
            <person name="Muratet M."/>
            <person name="Nehls U."/>
            <person name="Niculita-Hirzel H."/>
            <person name="Oudot-Le Secq M.P."/>
            <person name="Peter M."/>
            <person name="Quesneville H."/>
            <person name="Rajashekar B."/>
            <person name="Reich M."/>
            <person name="Rouhier N."/>
            <person name="Schmutz J."/>
            <person name="Yin T."/>
            <person name="Chalot M."/>
            <person name="Henrissat B."/>
            <person name="Kuees U."/>
            <person name="Lucas S."/>
            <person name="Van de Peer Y."/>
            <person name="Podila G.K."/>
            <person name="Polle A."/>
            <person name="Pukkila P.J."/>
            <person name="Richardson P.M."/>
            <person name="Rouze P."/>
            <person name="Sanders I.R."/>
            <person name="Stajich J.E."/>
            <person name="Tunlid A."/>
            <person name="Tuskan G."/>
            <person name="Grigoriev I.V."/>
        </authorList>
    </citation>
    <scope>NUCLEOTIDE SEQUENCE [LARGE SCALE GENOMIC DNA]</scope>
    <source>
        <strain evidence="2">S238N-H82 / ATCC MYA-4686</strain>
    </source>
</reference>
<organism evidence="2">
    <name type="scientific">Laccaria bicolor (strain S238N-H82 / ATCC MYA-4686)</name>
    <name type="common">Bicoloured deceiver</name>
    <name type="synonym">Laccaria laccata var. bicolor</name>
    <dbReference type="NCBI Taxonomy" id="486041"/>
    <lineage>
        <taxon>Eukaryota</taxon>
        <taxon>Fungi</taxon>
        <taxon>Dikarya</taxon>
        <taxon>Basidiomycota</taxon>
        <taxon>Agaricomycotina</taxon>
        <taxon>Agaricomycetes</taxon>
        <taxon>Agaricomycetidae</taxon>
        <taxon>Agaricales</taxon>
        <taxon>Agaricineae</taxon>
        <taxon>Hydnangiaceae</taxon>
        <taxon>Laccaria</taxon>
    </lineage>
</organism>
<evidence type="ECO:0000313" key="1">
    <source>
        <dbReference type="EMBL" id="EDR00072.1"/>
    </source>
</evidence>
<accession>B0DZD9</accession>
<proteinExistence type="predicted"/>
<dbReference type="HOGENOM" id="CLU_1038543_0_0_1"/>
<gene>
    <name evidence="1" type="ORF">LACBIDRAFT_334504</name>
</gene>
<dbReference type="AlphaFoldDB" id="B0DZD9"/>
<dbReference type="KEGG" id="lbc:LACBIDRAFT_334504"/>
<protein>
    <submittedName>
        <fullName evidence="1">Predicted protein</fullName>
    </submittedName>
</protein>
<dbReference type="InParanoid" id="B0DZD9"/>
<evidence type="ECO:0000313" key="2">
    <source>
        <dbReference type="Proteomes" id="UP000001194"/>
    </source>
</evidence>
<dbReference type="EMBL" id="DS547154">
    <property type="protein sequence ID" value="EDR00072.1"/>
    <property type="molecule type" value="Genomic_DNA"/>
</dbReference>
<name>B0DZD9_LACBS</name>